<evidence type="ECO:0000313" key="2">
    <source>
        <dbReference type="Proteomes" id="UP000317429"/>
    </source>
</evidence>
<name>A0A518D6T9_9BACT</name>
<gene>
    <name evidence="1" type="ORF">Pla175_05500</name>
</gene>
<dbReference type="Proteomes" id="UP000317429">
    <property type="component" value="Chromosome"/>
</dbReference>
<dbReference type="AlphaFoldDB" id="A0A518D6T9"/>
<dbReference type="KEGG" id="pnd:Pla175_05500"/>
<evidence type="ECO:0000313" key="1">
    <source>
        <dbReference type="EMBL" id="QDU87193.1"/>
    </source>
</evidence>
<dbReference type="EMBL" id="CP036291">
    <property type="protein sequence ID" value="QDU87193.1"/>
    <property type="molecule type" value="Genomic_DNA"/>
</dbReference>
<reference evidence="1 2" key="1">
    <citation type="submission" date="2019-02" db="EMBL/GenBank/DDBJ databases">
        <title>Deep-cultivation of Planctomycetes and their phenomic and genomic characterization uncovers novel biology.</title>
        <authorList>
            <person name="Wiegand S."/>
            <person name="Jogler M."/>
            <person name="Boedeker C."/>
            <person name="Pinto D."/>
            <person name="Vollmers J."/>
            <person name="Rivas-Marin E."/>
            <person name="Kohn T."/>
            <person name="Peeters S.H."/>
            <person name="Heuer A."/>
            <person name="Rast P."/>
            <person name="Oberbeckmann S."/>
            <person name="Bunk B."/>
            <person name="Jeske O."/>
            <person name="Meyerdierks A."/>
            <person name="Storesund J.E."/>
            <person name="Kallscheuer N."/>
            <person name="Luecker S."/>
            <person name="Lage O.M."/>
            <person name="Pohl T."/>
            <person name="Merkel B.J."/>
            <person name="Hornburger P."/>
            <person name="Mueller R.-W."/>
            <person name="Bruemmer F."/>
            <person name="Labrenz M."/>
            <person name="Spormann A.M."/>
            <person name="Op den Camp H."/>
            <person name="Overmann J."/>
            <person name="Amann R."/>
            <person name="Jetten M.S.M."/>
            <person name="Mascher T."/>
            <person name="Medema M.H."/>
            <person name="Devos D.P."/>
            <person name="Kaster A.-K."/>
            <person name="Ovreas L."/>
            <person name="Rohde M."/>
            <person name="Galperin M.Y."/>
            <person name="Jogler C."/>
        </authorList>
    </citation>
    <scope>NUCLEOTIDE SEQUENCE [LARGE SCALE GENOMIC DNA]</scope>
    <source>
        <strain evidence="1 2">Pla175</strain>
    </source>
</reference>
<accession>A0A518D6T9</accession>
<sequence length="77" mass="8788">MMNNHPEAEAVTNECEWEFLREADLPMGAVINGTTIQEWRVDAEGERWVKCKTLPQHEIRGVPRHYPTAASAPRGEE</sequence>
<proteinExistence type="predicted"/>
<keyword evidence="2" id="KW-1185">Reference proteome</keyword>
<organism evidence="1 2">
    <name type="scientific">Pirellulimonas nuda</name>
    <dbReference type="NCBI Taxonomy" id="2528009"/>
    <lineage>
        <taxon>Bacteria</taxon>
        <taxon>Pseudomonadati</taxon>
        <taxon>Planctomycetota</taxon>
        <taxon>Planctomycetia</taxon>
        <taxon>Pirellulales</taxon>
        <taxon>Lacipirellulaceae</taxon>
        <taxon>Pirellulimonas</taxon>
    </lineage>
</organism>
<protein>
    <submittedName>
        <fullName evidence="1">Uncharacterized protein</fullName>
    </submittedName>
</protein>
<dbReference type="RefSeq" id="WP_145281111.1">
    <property type="nucleotide sequence ID" value="NZ_CP036291.1"/>
</dbReference>